<reference evidence="8 9" key="1">
    <citation type="submission" date="2023-03" db="EMBL/GenBank/DDBJ databases">
        <title>Genome insight into feeding habits of ladybird beetles.</title>
        <authorList>
            <person name="Li H.-S."/>
            <person name="Huang Y.-H."/>
            <person name="Pang H."/>
        </authorList>
    </citation>
    <scope>NUCLEOTIDE SEQUENCE [LARGE SCALE GENOMIC DNA]</scope>
    <source>
        <strain evidence="8">SYSU_2023b</strain>
        <tissue evidence="8">Whole body</tissue>
    </source>
</reference>
<feature type="domain" description="BRCT" evidence="7">
    <location>
        <begin position="356"/>
        <end position="443"/>
    </location>
</feature>
<evidence type="ECO:0000256" key="2">
    <source>
        <dbReference type="ARBA" id="ARBA00022737"/>
    </source>
</evidence>
<protein>
    <recommendedName>
        <fullName evidence="7">BRCT domain-containing protein</fullName>
    </recommendedName>
</protein>
<dbReference type="SMART" id="SM00292">
    <property type="entry name" value="BRCT"/>
    <property type="match status" value="2"/>
</dbReference>
<accession>A0AAW1U7F2</accession>
<evidence type="ECO:0000256" key="3">
    <source>
        <dbReference type="ARBA" id="ARBA00022763"/>
    </source>
</evidence>
<keyword evidence="9" id="KW-1185">Reference proteome</keyword>
<dbReference type="InterPro" id="IPR001357">
    <property type="entry name" value="BRCT_dom"/>
</dbReference>
<feature type="compositionally biased region" description="Basic and acidic residues" evidence="6">
    <location>
        <begin position="328"/>
        <end position="338"/>
    </location>
</feature>
<dbReference type="GO" id="GO:0000012">
    <property type="term" value="P:single strand break repair"/>
    <property type="evidence" value="ECO:0007669"/>
    <property type="project" value="InterPro"/>
</dbReference>
<dbReference type="Pfam" id="PF01834">
    <property type="entry name" value="XRCC1_N"/>
    <property type="match status" value="1"/>
</dbReference>
<dbReference type="Pfam" id="PF00533">
    <property type="entry name" value="BRCT"/>
    <property type="match status" value="1"/>
</dbReference>
<dbReference type="CDD" id="cd17725">
    <property type="entry name" value="BRCT_XRCC1_rpt1"/>
    <property type="match status" value="1"/>
</dbReference>
<keyword evidence="2" id="KW-0677">Repeat</keyword>
<dbReference type="InterPro" id="IPR045080">
    <property type="entry name" value="BRCT_XRCC1_rpt1"/>
</dbReference>
<keyword evidence="3" id="KW-0227">DNA damage</keyword>
<dbReference type="Pfam" id="PF16589">
    <property type="entry name" value="BRCT_2"/>
    <property type="match status" value="1"/>
</dbReference>
<dbReference type="InterPro" id="IPR036420">
    <property type="entry name" value="BRCT_dom_sf"/>
</dbReference>
<evidence type="ECO:0000256" key="1">
    <source>
        <dbReference type="ARBA" id="ARBA00004123"/>
    </source>
</evidence>
<feature type="region of interest" description="Disordered" evidence="6">
    <location>
        <begin position="505"/>
        <end position="541"/>
    </location>
</feature>
<feature type="compositionally biased region" description="Polar residues" evidence="6">
    <location>
        <begin position="512"/>
        <end position="529"/>
    </location>
</feature>
<evidence type="ECO:0000313" key="8">
    <source>
        <dbReference type="EMBL" id="KAK9876594.1"/>
    </source>
</evidence>
<dbReference type="InterPro" id="IPR008979">
    <property type="entry name" value="Galactose-bd-like_sf"/>
</dbReference>
<dbReference type="InterPro" id="IPR002706">
    <property type="entry name" value="Xrcc1_N"/>
</dbReference>
<dbReference type="AlphaFoldDB" id="A0AAW1U7F2"/>
<feature type="compositionally biased region" description="Acidic residues" evidence="6">
    <location>
        <begin position="453"/>
        <end position="462"/>
    </location>
</feature>
<proteinExistence type="predicted"/>
<evidence type="ECO:0000256" key="4">
    <source>
        <dbReference type="ARBA" id="ARBA00023204"/>
    </source>
</evidence>
<dbReference type="SUPFAM" id="SSF52113">
    <property type="entry name" value="BRCT domain"/>
    <property type="match status" value="2"/>
</dbReference>
<feature type="region of interest" description="Disordered" evidence="6">
    <location>
        <begin position="280"/>
        <end position="354"/>
    </location>
</feature>
<name>A0AAW1U7F2_9CUCU</name>
<dbReference type="GO" id="GO:0006303">
    <property type="term" value="P:double-strand break repair via nonhomologous end joining"/>
    <property type="evidence" value="ECO:0007669"/>
    <property type="project" value="InterPro"/>
</dbReference>
<organism evidence="8 9">
    <name type="scientific">Henosepilachna vigintioctopunctata</name>
    <dbReference type="NCBI Taxonomy" id="420089"/>
    <lineage>
        <taxon>Eukaryota</taxon>
        <taxon>Metazoa</taxon>
        <taxon>Ecdysozoa</taxon>
        <taxon>Arthropoda</taxon>
        <taxon>Hexapoda</taxon>
        <taxon>Insecta</taxon>
        <taxon>Pterygota</taxon>
        <taxon>Neoptera</taxon>
        <taxon>Endopterygota</taxon>
        <taxon>Coleoptera</taxon>
        <taxon>Polyphaga</taxon>
        <taxon>Cucujiformia</taxon>
        <taxon>Coccinelloidea</taxon>
        <taxon>Coccinellidae</taxon>
        <taxon>Epilachninae</taxon>
        <taxon>Epilachnini</taxon>
        <taxon>Henosepilachna</taxon>
    </lineage>
</organism>
<dbReference type="GO" id="GO:0003684">
    <property type="term" value="F:damaged DNA binding"/>
    <property type="evidence" value="ECO:0007669"/>
    <property type="project" value="InterPro"/>
</dbReference>
<dbReference type="SUPFAM" id="SSF49785">
    <property type="entry name" value="Galactose-binding domain-like"/>
    <property type="match status" value="1"/>
</dbReference>
<feature type="domain" description="BRCT" evidence="7">
    <location>
        <begin position="553"/>
        <end position="641"/>
    </location>
</feature>
<sequence>MPILKIDRIVSFSSEDKVHVASNILGSKAALRWKCKLPGEKHATLVLQLEKASVIIGIDIGNEHSAYIEVLVSRSGDDADFKTLLPMSSFMSAIESRQSTGMNRVRMFKQNDLLKPECEEKWDRIKIVCTQPFNKHVQYGLSFIKFHTNEVRTSDIIKEPVETLGGFRLRPDSPNEFRAGYLFSKRKELTDDKSSTSVAAAIRASNSSLLNGTSNSPARSSRLLPELLKNSEKRNKKQDIKADDIILKPRHREELFYSEEDDKPNAKIDKLIENRDELKKTKNTENALQLPKKQNIKNQEGDVMENSKTPKAKRNKDSQHAQAGTSSNKKESNKRKLAEQNQISPKKIKTSKKTRPFNKLLEDVVLVISGIQNPDRAHIRGKAMEMGAKYKPDWDNTSTHLICAFMNTPKFNQVKGKGKIVTRHWVEECYSQRMKIPWRRFALDKNETNKAESEDEISEESEESKPITQKKNYSQIIDIDTMELASDTEETIERIQNFNFINADNKEDKTPENATTSNSSISLVSNNDTVDPYSAETDTDEETKIRKEQIKNKPFDFFKQMTFYIDNNFEDCILDMLKNYIFIHEGTLLDDPKEDVIYIICGKDEAPNFKEINSNAICILPDWIVDCHKCRQFIPPDEYFVL</sequence>
<dbReference type="EMBL" id="JARQZJ010000037">
    <property type="protein sequence ID" value="KAK9876594.1"/>
    <property type="molecule type" value="Genomic_DNA"/>
</dbReference>
<dbReference type="PROSITE" id="PS50172">
    <property type="entry name" value="BRCT"/>
    <property type="match status" value="2"/>
</dbReference>
<dbReference type="GO" id="GO:0005634">
    <property type="term" value="C:nucleus"/>
    <property type="evidence" value="ECO:0007669"/>
    <property type="project" value="UniProtKB-SubCell"/>
</dbReference>
<evidence type="ECO:0000313" key="9">
    <source>
        <dbReference type="Proteomes" id="UP001431783"/>
    </source>
</evidence>
<keyword evidence="5" id="KW-0539">Nucleus</keyword>
<gene>
    <name evidence="8" type="ORF">WA026_013973</name>
</gene>
<evidence type="ECO:0000259" key="7">
    <source>
        <dbReference type="PROSITE" id="PS50172"/>
    </source>
</evidence>
<evidence type="ECO:0000256" key="5">
    <source>
        <dbReference type="ARBA" id="ARBA00023242"/>
    </source>
</evidence>
<dbReference type="FunFam" id="2.60.120.260:FF:000025">
    <property type="entry name" value="DNA repair protein XRCC1 isoform X1"/>
    <property type="match status" value="1"/>
</dbReference>
<comment type="subcellular location">
    <subcellularLocation>
        <location evidence="1">Nucleus</location>
    </subcellularLocation>
</comment>
<dbReference type="Gene3D" id="2.60.120.260">
    <property type="entry name" value="Galactose-binding domain-like"/>
    <property type="match status" value="1"/>
</dbReference>
<dbReference type="PANTHER" id="PTHR11370">
    <property type="entry name" value="DNA-REPAIR PROTEIN XRCC1"/>
    <property type="match status" value="1"/>
</dbReference>
<dbReference type="PANTHER" id="PTHR11370:SF5">
    <property type="entry name" value="DNA REPAIR PROTEIN XRCC1"/>
    <property type="match status" value="1"/>
</dbReference>
<evidence type="ECO:0000256" key="6">
    <source>
        <dbReference type="SAM" id="MobiDB-lite"/>
    </source>
</evidence>
<dbReference type="GO" id="GO:0006284">
    <property type="term" value="P:base-excision repair"/>
    <property type="evidence" value="ECO:0007669"/>
    <property type="project" value="InterPro"/>
</dbReference>
<dbReference type="FunFam" id="3.40.50.10190:FF:000008">
    <property type="entry name" value="X-ray repair cross complementing 1"/>
    <property type="match status" value="1"/>
</dbReference>
<dbReference type="Gene3D" id="3.40.50.10190">
    <property type="entry name" value="BRCT domain"/>
    <property type="match status" value="2"/>
</dbReference>
<comment type="caution">
    <text evidence="8">The sequence shown here is derived from an EMBL/GenBank/DDBJ whole genome shotgun (WGS) entry which is preliminary data.</text>
</comment>
<feature type="region of interest" description="Disordered" evidence="6">
    <location>
        <begin position="447"/>
        <end position="470"/>
    </location>
</feature>
<keyword evidence="4" id="KW-0234">DNA repair</keyword>
<dbReference type="Proteomes" id="UP001431783">
    <property type="component" value="Unassembled WGS sequence"/>
</dbReference>